<dbReference type="AlphaFoldDB" id="A0A9W6Y7Y3"/>
<dbReference type="EMBL" id="BSXT01003721">
    <property type="protein sequence ID" value="GMF55429.1"/>
    <property type="molecule type" value="Genomic_DNA"/>
</dbReference>
<name>A0A9W6Y7Y3_9STRA</name>
<dbReference type="OrthoDB" id="78941at2759"/>
<organism evidence="2 3">
    <name type="scientific">Phytophthora fragariaefolia</name>
    <dbReference type="NCBI Taxonomy" id="1490495"/>
    <lineage>
        <taxon>Eukaryota</taxon>
        <taxon>Sar</taxon>
        <taxon>Stramenopiles</taxon>
        <taxon>Oomycota</taxon>
        <taxon>Peronosporomycetes</taxon>
        <taxon>Peronosporales</taxon>
        <taxon>Peronosporaceae</taxon>
        <taxon>Phytophthora</taxon>
    </lineage>
</organism>
<gene>
    <name evidence="2" type="ORF">Pfra01_002334800</name>
</gene>
<reference evidence="2" key="1">
    <citation type="submission" date="2023-04" db="EMBL/GenBank/DDBJ databases">
        <title>Phytophthora fragariaefolia NBRC 109709.</title>
        <authorList>
            <person name="Ichikawa N."/>
            <person name="Sato H."/>
            <person name="Tonouchi N."/>
        </authorList>
    </citation>
    <scope>NUCLEOTIDE SEQUENCE</scope>
    <source>
        <strain evidence="2">NBRC 109709</strain>
    </source>
</reference>
<dbReference type="Proteomes" id="UP001165121">
    <property type="component" value="Unassembled WGS sequence"/>
</dbReference>
<keyword evidence="3" id="KW-1185">Reference proteome</keyword>
<evidence type="ECO:0000256" key="1">
    <source>
        <dbReference type="SAM" id="MobiDB-lite"/>
    </source>
</evidence>
<proteinExistence type="predicted"/>
<feature type="region of interest" description="Disordered" evidence="1">
    <location>
        <begin position="58"/>
        <end position="77"/>
    </location>
</feature>
<sequence length="77" mass="8371">MARAYATATQKLLIVLEAETSQVKAVACMDGVQPSQISRWAKNQAALEATVTKTPWAKTLNAGQPRQQVELEEELAS</sequence>
<comment type="caution">
    <text evidence="2">The sequence shown here is derived from an EMBL/GenBank/DDBJ whole genome shotgun (WGS) entry which is preliminary data.</text>
</comment>
<evidence type="ECO:0000313" key="3">
    <source>
        <dbReference type="Proteomes" id="UP001165121"/>
    </source>
</evidence>
<accession>A0A9W6Y7Y3</accession>
<evidence type="ECO:0000313" key="2">
    <source>
        <dbReference type="EMBL" id="GMF55429.1"/>
    </source>
</evidence>
<protein>
    <submittedName>
        <fullName evidence="2">Unnamed protein product</fullName>
    </submittedName>
</protein>